<dbReference type="InterPro" id="IPR036390">
    <property type="entry name" value="WH_DNA-bd_sf"/>
</dbReference>
<keyword evidence="2" id="KW-1185">Reference proteome</keyword>
<organism evidence="1 2">
    <name type="scientific">Acidipropionibacterium virtanenii</name>
    <dbReference type="NCBI Taxonomy" id="2057246"/>
    <lineage>
        <taxon>Bacteria</taxon>
        <taxon>Bacillati</taxon>
        <taxon>Actinomycetota</taxon>
        <taxon>Actinomycetes</taxon>
        <taxon>Propionibacteriales</taxon>
        <taxon>Propionibacteriaceae</taxon>
        <taxon>Acidipropionibacterium</taxon>
    </lineage>
</organism>
<sequence length="337" mass="37173">MAELLSGTKALRGRAELDLRLGPFDYRQTAGYYGIEDPLVALHLYAILGGTPGYRDLIGTASPQSSGDLRELLLQTVANPSHALFSEAEYLLREDPRIVERSLYHSILGAVADGAHTPTAIAARVGRQVTALSHALSVLRTAGFLRRREDVLRRRRPVLEVADPIVRFTDLVIDPYRAVYEDRRGRRALEQAEPTLRSQIYGPAFEQVAREWVARYAATETLGGPAGQVGTTVVNDARGRSQYEVDVVALPVDQALHDPHARILALGEAKDSDSPRKVVDLHRLERIRDLLIGRGYRAGDARLLVFGRSGFDAELADAARRRSDVELVDLERLGSGQ</sequence>
<dbReference type="EMBL" id="CP025198">
    <property type="protein sequence ID" value="AXE37768.1"/>
    <property type="molecule type" value="Genomic_DNA"/>
</dbReference>
<dbReference type="PANTHER" id="PTHR34704">
    <property type="entry name" value="ATPASE"/>
    <property type="match status" value="1"/>
</dbReference>
<gene>
    <name evidence="1" type="ORF">JS278_00575</name>
</gene>
<evidence type="ECO:0000313" key="2">
    <source>
        <dbReference type="Proteomes" id="UP000251995"/>
    </source>
</evidence>
<protein>
    <recommendedName>
        <fullName evidence="3">DUF234 domain-containing protein</fullName>
    </recommendedName>
</protein>
<evidence type="ECO:0000313" key="1">
    <source>
        <dbReference type="EMBL" id="AXE37768.1"/>
    </source>
</evidence>
<evidence type="ECO:0008006" key="3">
    <source>
        <dbReference type="Google" id="ProtNLM"/>
    </source>
</evidence>
<dbReference type="PANTHER" id="PTHR34704:SF1">
    <property type="entry name" value="ATPASE"/>
    <property type="match status" value="1"/>
</dbReference>
<dbReference type="Proteomes" id="UP000251995">
    <property type="component" value="Chromosome"/>
</dbReference>
<dbReference type="KEGG" id="acij:JS278_00575"/>
<proteinExistence type="predicted"/>
<dbReference type="SUPFAM" id="SSF46785">
    <property type="entry name" value="Winged helix' DNA-binding domain"/>
    <property type="match status" value="1"/>
</dbReference>
<accession>A0A344UR70</accession>
<dbReference type="Gene3D" id="1.10.10.10">
    <property type="entry name" value="Winged helix-like DNA-binding domain superfamily/Winged helix DNA-binding domain"/>
    <property type="match status" value="1"/>
</dbReference>
<dbReference type="AlphaFoldDB" id="A0A344UR70"/>
<reference evidence="1 2" key="1">
    <citation type="submission" date="2017-12" db="EMBL/GenBank/DDBJ databases">
        <title>The whole genome sequence of the Acidipropionibacterium virtanenii sp. nov. type strain JS278.</title>
        <authorList>
            <person name="Laine P."/>
            <person name="Deptula P."/>
            <person name="Varmanen P."/>
            <person name="Auvinen P."/>
        </authorList>
    </citation>
    <scope>NUCLEOTIDE SEQUENCE [LARGE SCALE GENOMIC DNA]</scope>
    <source>
        <strain evidence="1 2">JS278</strain>
    </source>
</reference>
<dbReference type="InterPro" id="IPR036388">
    <property type="entry name" value="WH-like_DNA-bd_sf"/>
</dbReference>
<name>A0A344UR70_9ACTN</name>